<reference evidence="3 4" key="1">
    <citation type="submission" date="2019-06" db="EMBL/GenBank/DDBJ databases">
        <title>Pseudomonas bimorpha sp. nov. isolated from bovine raw milk and skim milk concentrate.</title>
        <authorList>
            <person name="Hofmann K."/>
            <person name="Huptas C."/>
            <person name="Doll E."/>
            <person name="Scherer S."/>
            <person name="Wenning M."/>
        </authorList>
    </citation>
    <scope>NUCLEOTIDE SEQUENCE [LARGE SCALE GENOMIC DNA]</scope>
    <source>
        <strain evidence="3 4">DSM 17835</strain>
    </source>
</reference>
<evidence type="ECO:0000313" key="3">
    <source>
        <dbReference type="EMBL" id="TWS04427.1"/>
    </source>
</evidence>
<dbReference type="GO" id="GO:0016788">
    <property type="term" value="F:hydrolase activity, acting on ester bonds"/>
    <property type="evidence" value="ECO:0007669"/>
    <property type="project" value="InterPro"/>
</dbReference>
<dbReference type="AlphaFoldDB" id="A0A5C5QGJ0"/>
<evidence type="ECO:0000313" key="4">
    <source>
        <dbReference type="Proteomes" id="UP000317951"/>
    </source>
</evidence>
<comment type="caution">
    <text evidence="3">The sequence shown here is derived from an EMBL/GenBank/DDBJ whole genome shotgun (WGS) entry which is preliminary data.</text>
</comment>
<name>A0A5C5QGJ0_9PSED</name>
<dbReference type="OrthoDB" id="982153at2"/>
<dbReference type="EMBL" id="VFET01000009">
    <property type="protein sequence ID" value="TWS04427.1"/>
    <property type="molecule type" value="Genomic_DNA"/>
</dbReference>
<evidence type="ECO:0000256" key="1">
    <source>
        <dbReference type="SAM" id="MobiDB-lite"/>
    </source>
</evidence>
<dbReference type="InterPro" id="IPR036725">
    <property type="entry name" value="ColE3_ribonuclease_sf"/>
</dbReference>
<dbReference type="GO" id="GO:0043022">
    <property type="term" value="F:ribosome binding"/>
    <property type="evidence" value="ECO:0007669"/>
    <property type="project" value="InterPro"/>
</dbReference>
<accession>A0A5C5QGJ0</accession>
<dbReference type="Gene3D" id="3.10.380.10">
    <property type="entry name" value="Colicin E3-like ribonuclease domain"/>
    <property type="match status" value="1"/>
</dbReference>
<dbReference type="Pfam" id="PF09000">
    <property type="entry name" value="Cytotoxic"/>
    <property type="match status" value="1"/>
</dbReference>
<feature type="region of interest" description="Disordered" evidence="1">
    <location>
        <begin position="75"/>
        <end position="101"/>
    </location>
</feature>
<feature type="compositionally biased region" description="Basic and acidic residues" evidence="1">
    <location>
        <begin position="75"/>
        <end position="95"/>
    </location>
</feature>
<organism evidence="3 4">
    <name type="scientific">Pseudomonas extremaustralis</name>
    <dbReference type="NCBI Taxonomy" id="359110"/>
    <lineage>
        <taxon>Bacteria</taxon>
        <taxon>Pseudomonadati</taxon>
        <taxon>Pseudomonadota</taxon>
        <taxon>Gammaproteobacteria</taxon>
        <taxon>Pseudomonadales</taxon>
        <taxon>Pseudomonadaceae</taxon>
        <taxon>Pseudomonas</taxon>
    </lineage>
</organism>
<dbReference type="GO" id="GO:0003723">
    <property type="term" value="F:RNA binding"/>
    <property type="evidence" value="ECO:0007669"/>
    <property type="project" value="InterPro"/>
</dbReference>
<dbReference type="InterPro" id="IPR009105">
    <property type="entry name" value="Colicin_E3_ribonuclease"/>
</dbReference>
<feature type="domain" description="Colicin E3-like ribonuclease" evidence="2">
    <location>
        <begin position="46"/>
        <end position="98"/>
    </location>
</feature>
<proteinExistence type="predicted"/>
<dbReference type="Proteomes" id="UP000317951">
    <property type="component" value="Unassembled WGS sequence"/>
</dbReference>
<gene>
    <name evidence="3" type="ORF">FIV36_12405</name>
</gene>
<dbReference type="SUPFAM" id="SSF63840">
    <property type="entry name" value="Ribonuclease domain of colicin E3"/>
    <property type="match status" value="1"/>
</dbReference>
<evidence type="ECO:0000259" key="2">
    <source>
        <dbReference type="Pfam" id="PF09000"/>
    </source>
</evidence>
<protein>
    <recommendedName>
        <fullName evidence="2">Colicin E3-like ribonuclease domain-containing protein</fullName>
    </recommendedName>
</protein>
<sequence length="101" mass="11956">MAGQWRTNPAACVERSGFPRFESVHKSLRRTLSFPTSNIKQCHYRGKKRKRWKDRKGRIYEWDYENGRVELYDKQGKHLGEFNPDTGERTKDAEPGRTTPK</sequence>